<name>A8YKC2_MICA7</name>
<evidence type="ECO:0000313" key="1">
    <source>
        <dbReference type="EMBL" id="CAO87820.1"/>
    </source>
</evidence>
<organism evidence="1">
    <name type="scientific">Microcystis aeruginosa (strain PCC 7806)</name>
    <dbReference type="NCBI Taxonomy" id="267872"/>
    <lineage>
        <taxon>Bacteria</taxon>
        <taxon>Bacillati</taxon>
        <taxon>Cyanobacteriota</taxon>
        <taxon>Cyanophyceae</taxon>
        <taxon>Oscillatoriophycideae</taxon>
        <taxon>Chroococcales</taxon>
        <taxon>Microcystaceae</taxon>
        <taxon>Microcystis</taxon>
    </lineage>
</organism>
<protein>
    <submittedName>
        <fullName evidence="1">Similar to tr|A0ZGX9|A0ZGX9_NODSP Hypothetical protein</fullName>
    </submittedName>
</protein>
<sequence>MQDFRQRVDLASLDDDTFDNLRDKSTGRDVHL</sequence>
<gene>
    <name evidence="1" type="ORF">IPF_3191</name>
</gene>
<dbReference type="AlphaFoldDB" id="A8YKC2"/>
<proteinExistence type="predicted"/>
<accession>A8YKC2</accession>
<reference evidence="1" key="1">
    <citation type="submission" date="2007-08" db="EMBL/GenBank/DDBJ databases">
        <authorList>
            <person name="Frangeul L."/>
        </authorList>
    </citation>
    <scope>NUCLEOTIDE SEQUENCE</scope>
    <source>
        <strain evidence="1">PCC 7806</strain>
    </source>
</reference>
<dbReference type="EMBL" id="AM778953">
    <property type="protein sequence ID" value="CAO87820.1"/>
    <property type="molecule type" value="Genomic_DNA"/>
</dbReference>